<keyword evidence="2" id="KW-0677">Repeat</keyword>
<comment type="similarity">
    <text evidence="1">Belongs to the PPR family. P subfamily.</text>
</comment>
<dbReference type="Pfam" id="PF13041">
    <property type="entry name" value="PPR_2"/>
    <property type="match status" value="3"/>
</dbReference>
<comment type="caution">
    <text evidence="5">The sequence shown here is derived from an EMBL/GenBank/DDBJ whole genome shotgun (WGS) entry which is preliminary data.</text>
</comment>
<name>A0A6A1W0F9_9ROSI</name>
<dbReference type="Gene3D" id="1.25.40.10">
    <property type="entry name" value="Tetratricopeptide repeat domain"/>
    <property type="match status" value="3"/>
</dbReference>
<keyword evidence="6" id="KW-1185">Reference proteome</keyword>
<proteinExistence type="inferred from homology"/>
<evidence type="ECO:0000256" key="3">
    <source>
        <dbReference type="PROSITE-ProRule" id="PRU00708"/>
    </source>
</evidence>
<feature type="region of interest" description="Disordered" evidence="4">
    <location>
        <begin position="698"/>
        <end position="723"/>
    </location>
</feature>
<feature type="repeat" description="PPR" evidence="3">
    <location>
        <begin position="341"/>
        <end position="375"/>
    </location>
</feature>
<sequence length="723" mass="82304">MALNVQHPTPSFRLVQCHYRGCYSPKPYRRRFSKTPKLFSLFATQPTSSSPLIFLPFLQEEKVREEEDLSYSQDEEAQEEEAEEKEEEEEDPEDPMMRFFKSRTTASIQDPQREGKLSLQRNRRSSWHLAVDSEFVEDPESESDVEHIAIEEKEQVGSADSSSSASPEGVVGEIVRIARGLPENTTLGEVLGGYEKRVGEKECVEVLGLMAEEGLLMGCLYFFEWMSLQEPMLVTPRACTVLFPVLGRAGMGEKLMLLFSNLPSKKEFKDVHVYNAAISGLLCCGRYDSAWKVFEALETNNVQPDHVTCSIIITIMRKTGRSAKDAWEFFEKMNRKGVKWSVEVLGALIKLFCDEGLKKQALIIQVEMEKKGISPSTIVYNTLIDAFGKSNKIEEAEGLFAEMKVKGLKPTSATYNTLMDAYSRRMQPEIIEKLLQEMQDRGLKPNAKSYTCLISAYGRQKKKSDMAADAFLRMKKVGIKPTSHSYTALIHAYSISGWHEKAYIAYENMQREGIKPSIETYTALLDAFRRAGDTQTLMNIWKVMNFEKVEGTRVTFNILVDGFAKQGHYIEARDMISEFGKIGLQPTVMTYNMLMNAYARGGQHSKMPQLLNEMAALNLKPDSITYSTMIYAYVRVRDFRRAFFYHKMMVKSGQVPDAKSYQKLRAILDVKAATKNKKDKSAILGIISSQMGLLKAKKKGKKDELWKHKKRHVKTRSSAQERR</sequence>
<gene>
    <name evidence="5" type="ORF">CJ030_MR4G021033</name>
</gene>
<dbReference type="AlphaFoldDB" id="A0A6A1W0F9"/>
<evidence type="ECO:0000313" key="6">
    <source>
        <dbReference type="Proteomes" id="UP000516437"/>
    </source>
</evidence>
<organism evidence="5 6">
    <name type="scientific">Morella rubra</name>
    <name type="common">Chinese bayberry</name>
    <dbReference type="NCBI Taxonomy" id="262757"/>
    <lineage>
        <taxon>Eukaryota</taxon>
        <taxon>Viridiplantae</taxon>
        <taxon>Streptophyta</taxon>
        <taxon>Embryophyta</taxon>
        <taxon>Tracheophyta</taxon>
        <taxon>Spermatophyta</taxon>
        <taxon>Magnoliopsida</taxon>
        <taxon>eudicotyledons</taxon>
        <taxon>Gunneridae</taxon>
        <taxon>Pentapetalae</taxon>
        <taxon>rosids</taxon>
        <taxon>fabids</taxon>
        <taxon>Fagales</taxon>
        <taxon>Myricaceae</taxon>
        <taxon>Morella</taxon>
    </lineage>
</organism>
<feature type="repeat" description="PPR" evidence="3">
    <location>
        <begin position="482"/>
        <end position="516"/>
    </location>
</feature>
<dbReference type="OrthoDB" id="5588846at2759"/>
<dbReference type="InterPro" id="IPR002885">
    <property type="entry name" value="PPR_rpt"/>
</dbReference>
<dbReference type="InterPro" id="IPR011990">
    <property type="entry name" value="TPR-like_helical_dom_sf"/>
</dbReference>
<dbReference type="Pfam" id="PF13812">
    <property type="entry name" value="PPR_3"/>
    <property type="match status" value="2"/>
</dbReference>
<evidence type="ECO:0008006" key="7">
    <source>
        <dbReference type="Google" id="ProtNLM"/>
    </source>
</evidence>
<feature type="region of interest" description="Disordered" evidence="4">
    <location>
        <begin position="65"/>
        <end position="96"/>
    </location>
</feature>
<dbReference type="InterPro" id="IPR050667">
    <property type="entry name" value="PPR-containing_protein"/>
</dbReference>
<evidence type="ECO:0000256" key="2">
    <source>
        <dbReference type="ARBA" id="ARBA00022737"/>
    </source>
</evidence>
<reference evidence="5 6" key="1">
    <citation type="journal article" date="2019" name="Plant Biotechnol. J.">
        <title>The red bayberry genome and genetic basis of sex determination.</title>
        <authorList>
            <person name="Jia H.M."/>
            <person name="Jia H.J."/>
            <person name="Cai Q.L."/>
            <person name="Wang Y."/>
            <person name="Zhao H.B."/>
            <person name="Yang W.F."/>
            <person name="Wang G.Y."/>
            <person name="Li Y.H."/>
            <person name="Zhan D.L."/>
            <person name="Shen Y.T."/>
            <person name="Niu Q.F."/>
            <person name="Chang L."/>
            <person name="Qiu J."/>
            <person name="Zhao L."/>
            <person name="Xie H.B."/>
            <person name="Fu W.Y."/>
            <person name="Jin J."/>
            <person name="Li X.W."/>
            <person name="Jiao Y."/>
            <person name="Zhou C.C."/>
            <person name="Tu T."/>
            <person name="Chai C.Y."/>
            <person name="Gao J.L."/>
            <person name="Fan L.J."/>
            <person name="van de Weg E."/>
            <person name="Wang J.Y."/>
            <person name="Gao Z.S."/>
        </authorList>
    </citation>
    <scope>NUCLEOTIDE SEQUENCE [LARGE SCALE GENOMIC DNA]</scope>
    <source>
        <tissue evidence="5">Leaves</tissue>
    </source>
</reference>
<feature type="repeat" description="PPR" evidence="3">
    <location>
        <begin position="587"/>
        <end position="621"/>
    </location>
</feature>
<feature type="repeat" description="PPR" evidence="3">
    <location>
        <begin position="622"/>
        <end position="656"/>
    </location>
</feature>
<feature type="repeat" description="PPR" evidence="3">
    <location>
        <begin position="411"/>
        <end position="445"/>
    </location>
</feature>
<feature type="compositionally biased region" description="Acidic residues" evidence="4">
    <location>
        <begin position="66"/>
        <end position="94"/>
    </location>
</feature>
<feature type="repeat" description="PPR" evidence="3">
    <location>
        <begin position="270"/>
        <end position="304"/>
    </location>
</feature>
<evidence type="ECO:0000256" key="4">
    <source>
        <dbReference type="SAM" id="MobiDB-lite"/>
    </source>
</evidence>
<dbReference type="PANTHER" id="PTHR47939">
    <property type="entry name" value="MEMBRANE-ASSOCIATED SALT-INDUCIBLE PROTEIN-LIKE"/>
    <property type="match status" value="1"/>
</dbReference>
<dbReference type="PROSITE" id="PS51375">
    <property type="entry name" value="PPR"/>
    <property type="match status" value="10"/>
</dbReference>
<evidence type="ECO:0000313" key="5">
    <source>
        <dbReference type="EMBL" id="KAB1217288.1"/>
    </source>
</evidence>
<dbReference type="Proteomes" id="UP000516437">
    <property type="component" value="Chromosome 4"/>
</dbReference>
<feature type="repeat" description="PPR" evidence="3">
    <location>
        <begin position="552"/>
        <end position="586"/>
    </location>
</feature>
<dbReference type="PANTHER" id="PTHR47939:SF13">
    <property type="entry name" value="OS03G0201400 PROTEIN"/>
    <property type="match status" value="1"/>
</dbReference>
<protein>
    <recommendedName>
        <fullName evidence="7">Pentacotripeptide-repeat region of PRORP domain-containing protein</fullName>
    </recommendedName>
</protein>
<feature type="repeat" description="PPR" evidence="3">
    <location>
        <begin position="376"/>
        <end position="410"/>
    </location>
</feature>
<dbReference type="EMBL" id="RXIC02000022">
    <property type="protein sequence ID" value="KAB1217288.1"/>
    <property type="molecule type" value="Genomic_DNA"/>
</dbReference>
<evidence type="ECO:0000256" key="1">
    <source>
        <dbReference type="ARBA" id="ARBA00007626"/>
    </source>
</evidence>
<accession>A0A6A1W0F9</accession>
<feature type="repeat" description="PPR" evidence="3">
    <location>
        <begin position="305"/>
        <end position="340"/>
    </location>
</feature>
<feature type="repeat" description="PPR" evidence="3">
    <location>
        <begin position="446"/>
        <end position="481"/>
    </location>
</feature>
<dbReference type="NCBIfam" id="TIGR00756">
    <property type="entry name" value="PPR"/>
    <property type="match status" value="8"/>
</dbReference>